<dbReference type="Proteomes" id="UP000261166">
    <property type="component" value="Unassembled WGS sequence"/>
</dbReference>
<evidence type="ECO:0000313" key="2">
    <source>
        <dbReference type="Proteomes" id="UP000261166"/>
    </source>
</evidence>
<name>A0A3E3J019_9FIRM</name>
<dbReference type="AlphaFoldDB" id="A0A3E3J019"/>
<dbReference type="EMBL" id="QVLU01000006">
    <property type="protein sequence ID" value="RGE72441.1"/>
    <property type="molecule type" value="Genomic_DNA"/>
</dbReference>
<dbReference type="RefSeq" id="WP_025487568.1">
    <property type="nucleotide sequence ID" value="NZ_JBKVAZ010000006.1"/>
</dbReference>
<accession>A0A3E3J019</accession>
<evidence type="ECO:0000313" key="1">
    <source>
        <dbReference type="EMBL" id="RGE72441.1"/>
    </source>
</evidence>
<proteinExistence type="predicted"/>
<comment type="caution">
    <text evidence="1">The sequence shown here is derived from an EMBL/GenBank/DDBJ whole genome shotgun (WGS) entry which is preliminary data.</text>
</comment>
<gene>
    <name evidence="1" type="ORF">DWY69_08830</name>
</gene>
<dbReference type="InterPro" id="IPR017853">
    <property type="entry name" value="GH"/>
</dbReference>
<organism evidence="1 2">
    <name type="scientific">Eisenbergiella massiliensis</name>
    <dbReference type="NCBI Taxonomy" id="1720294"/>
    <lineage>
        <taxon>Bacteria</taxon>
        <taxon>Bacillati</taxon>
        <taxon>Bacillota</taxon>
        <taxon>Clostridia</taxon>
        <taxon>Lachnospirales</taxon>
        <taxon>Lachnospiraceae</taxon>
        <taxon>Eisenbergiella</taxon>
    </lineage>
</organism>
<evidence type="ECO:0008006" key="3">
    <source>
        <dbReference type="Google" id="ProtNLM"/>
    </source>
</evidence>
<dbReference type="SUPFAM" id="SSF51445">
    <property type="entry name" value="(Trans)glycosidases"/>
    <property type="match status" value="1"/>
</dbReference>
<reference evidence="1 2" key="1">
    <citation type="submission" date="2018-08" db="EMBL/GenBank/DDBJ databases">
        <title>A genome reference for cultivated species of the human gut microbiota.</title>
        <authorList>
            <person name="Zou Y."/>
            <person name="Xue W."/>
            <person name="Luo G."/>
        </authorList>
    </citation>
    <scope>NUCLEOTIDE SEQUENCE [LARGE SCALE GENOMIC DNA]</scope>
    <source>
        <strain evidence="1 2">AF26-4BH</strain>
    </source>
</reference>
<sequence>MSGDKRWFEGKRYGLFAHYLAAPAGNSMEEDIGVQEWNKRVNSFDTVKLAEQVNEAGADYLGITIGQNSGYYCSPNKTYDTLVGNTQGKCSTRDLVMELSQALAVYGIDLMVYLPSGAPDCDKNAVEKLEWQWGCEAQSGVFTDKMREERLVAFQLKWQKIITEWSLRWGKAVKAWWIDGCYFSEKMYLFDDEPNFHSFAAALRAGNPDAVLAFNTGLDTPFALESEESDYTAGEVGNLLPLAVCGRSRKEAIKEQLHGKKLHVLSYLGDTWGKGVPRMPSELAAGFTRYINERDGIVTWDIPLAYNGTVTESFMEYLKEIRAVLER</sequence>
<dbReference type="Gene3D" id="3.20.20.80">
    <property type="entry name" value="Glycosidases"/>
    <property type="match status" value="1"/>
</dbReference>
<dbReference type="OrthoDB" id="111164at2"/>
<protein>
    <recommendedName>
        <fullName evidence="3">Alpha-L-fucosidase</fullName>
    </recommendedName>
</protein>